<evidence type="ECO:0000313" key="3">
    <source>
        <dbReference type="Proteomes" id="UP000298218"/>
    </source>
</evidence>
<keyword evidence="3" id="KW-1185">Reference proteome</keyword>
<keyword evidence="1" id="KW-0812">Transmembrane</keyword>
<keyword evidence="1" id="KW-1133">Transmembrane helix</keyword>
<organism evidence="2 3">
    <name type="scientific">Cryobacterium psychrophilum</name>
    <dbReference type="NCBI Taxonomy" id="41988"/>
    <lineage>
        <taxon>Bacteria</taxon>
        <taxon>Bacillati</taxon>
        <taxon>Actinomycetota</taxon>
        <taxon>Actinomycetes</taxon>
        <taxon>Micrococcales</taxon>
        <taxon>Microbacteriaceae</taxon>
        <taxon>Cryobacterium</taxon>
    </lineage>
</organism>
<feature type="transmembrane region" description="Helical" evidence="1">
    <location>
        <begin position="86"/>
        <end position="111"/>
    </location>
</feature>
<feature type="transmembrane region" description="Helical" evidence="1">
    <location>
        <begin position="117"/>
        <end position="141"/>
    </location>
</feature>
<reference evidence="2 3" key="1">
    <citation type="submission" date="2019-03" db="EMBL/GenBank/DDBJ databases">
        <title>Genomics of glacier-inhabiting Cryobacterium strains.</title>
        <authorList>
            <person name="Liu Q."/>
            <person name="Xin Y.-H."/>
        </authorList>
    </citation>
    <scope>NUCLEOTIDE SEQUENCE [LARGE SCALE GENOMIC DNA]</scope>
    <source>
        <strain evidence="2 3">CGMCC 1.4292</strain>
    </source>
</reference>
<dbReference type="Proteomes" id="UP000298218">
    <property type="component" value="Unassembled WGS sequence"/>
</dbReference>
<feature type="transmembrane region" description="Helical" evidence="1">
    <location>
        <begin position="49"/>
        <end position="74"/>
    </location>
</feature>
<dbReference type="RefSeq" id="WP_134171754.1">
    <property type="nucleotide sequence ID" value="NZ_SODI01000001.1"/>
</dbReference>
<evidence type="ECO:0000313" key="2">
    <source>
        <dbReference type="EMBL" id="TFD82369.1"/>
    </source>
</evidence>
<keyword evidence="1" id="KW-0472">Membrane</keyword>
<dbReference type="OrthoDB" id="5125191at2"/>
<proteinExistence type="predicted"/>
<accession>A0A4Y8KTG5</accession>
<name>A0A4Y8KTG5_9MICO</name>
<dbReference type="AlphaFoldDB" id="A0A4Y8KTG5"/>
<dbReference type="EMBL" id="SOHQ01000001">
    <property type="protein sequence ID" value="TFD82369.1"/>
    <property type="molecule type" value="Genomic_DNA"/>
</dbReference>
<gene>
    <name evidence="2" type="ORF">E3T53_00370</name>
</gene>
<evidence type="ECO:0000256" key="1">
    <source>
        <dbReference type="SAM" id="Phobius"/>
    </source>
</evidence>
<dbReference type="Pfam" id="PF11188">
    <property type="entry name" value="DUF2975"/>
    <property type="match status" value="1"/>
</dbReference>
<comment type="caution">
    <text evidence="2">The sequence shown here is derived from an EMBL/GenBank/DDBJ whole genome shotgun (WGS) entry which is preliminary data.</text>
</comment>
<dbReference type="InterPro" id="IPR021354">
    <property type="entry name" value="DUF2975"/>
</dbReference>
<sequence>MRRGISFTLTAALLAVLLVSVFTQLWLLPHAAASVVAVFPEVEPLQVPSVIWGVAAIACWQAVAGIALRVVVLVRDDRFDASADGWLRAMLGCLLAFIGLAVFAIIALNMMGYTTPGVMYGVIAGGLMALIMAVPLVLFLWTRPTSRHYSHN</sequence>
<protein>
    <submittedName>
        <fullName evidence="2">DUF2975 domain-containing protein</fullName>
    </submittedName>
</protein>